<reference evidence="4 5" key="1">
    <citation type="submission" date="2012-09" db="EMBL/GenBank/DDBJ databases">
        <title>Genome Sequence of alkane-degrading Bacterium Alcanivorax jadensis T9.</title>
        <authorList>
            <person name="Lai Q."/>
            <person name="Shao Z."/>
        </authorList>
    </citation>
    <scope>NUCLEOTIDE SEQUENCE [LARGE SCALE GENOMIC DNA]</scope>
    <source>
        <strain evidence="4 5">T9</strain>
    </source>
</reference>
<dbReference type="Proteomes" id="UP000029443">
    <property type="component" value="Unassembled WGS sequence"/>
</dbReference>
<keyword evidence="3" id="KW-0472">Membrane</keyword>
<comment type="caution">
    <text evidence="4">The sequence shown here is derived from an EMBL/GenBank/DDBJ whole genome shotgun (WGS) entry which is preliminary data.</text>
</comment>
<dbReference type="InterPro" id="IPR045584">
    <property type="entry name" value="Pilin-like"/>
</dbReference>
<feature type="transmembrane region" description="Helical" evidence="3">
    <location>
        <begin position="12"/>
        <end position="32"/>
    </location>
</feature>
<organism evidence="4 5">
    <name type="scientific">Alcanivorax jadensis T9</name>
    <dbReference type="NCBI Taxonomy" id="1177181"/>
    <lineage>
        <taxon>Bacteria</taxon>
        <taxon>Pseudomonadati</taxon>
        <taxon>Pseudomonadota</taxon>
        <taxon>Gammaproteobacteria</taxon>
        <taxon>Oceanospirillales</taxon>
        <taxon>Alcanivoracaceae</taxon>
        <taxon>Alcanivorax</taxon>
    </lineage>
</organism>
<evidence type="ECO:0000313" key="4">
    <source>
        <dbReference type="EMBL" id="KGD60247.1"/>
    </source>
</evidence>
<dbReference type="SUPFAM" id="SSF54523">
    <property type="entry name" value="Pili subunits"/>
    <property type="match status" value="1"/>
</dbReference>
<accession>A0ABR4WAF0</accession>
<gene>
    <name evidence="4" type="ORF">T9A_02640</name>
</gene>
<dbReference type="PANTHER" id="PTHR30093">
    <property type="entry name" value="GENERAL SECRETION PATHWAY PROTEIN G"/>
    <property type="match status" value="1"/>
</dbReference>
<evidence type="ECO:0000256" key="2">
    <source>
        <dbReference type="ARBA" id="ARBA00022481"/>
    </source>
</evidence>
<evidence type="ECO:0000256" key="1">
    <source>
        <dbReference type="ARBA" id="ARBA00005233"/>
    </source>
</evidence>
<name>A0ABR4WAF0_9GAMM</name>
<dbReference type="Pfam" id="PF07963">
    <property type="entry name" value="N_methyl"/>
    <property type="match status" value="1"/>
</dbReference>
<evidence type="ECO:0000313" key="5">
    <source>
        <dbReference type="Proteomes" id="UP000029443"/>
    </source>
</evidence>
<protein>
    <submittedName>
        <fullName evidence="4">Pilus assembly protein PilA</fullName>
    </submittedName>
</protein>
<keyword evidence="3" id="KW-0812">Transmembrane</keyword>
<dbReference type="InterPro" id="IPR012902">
    <property type="entry name" value="N_methyl_site"/>
</dbReference>
<keyword evidence="2" id="KW-0488">Methylation</keyword>
<dbReference type="Gene3D" id="3.30.700.10">
    <property type="entry name" value="Glycoprotein, Type 4 Pilin"/>
    <property type="match status" value="1"/>
</dbReference>
<dbReference type="EMBL" id="ARXU01000012">
    <property type="protein sequence ID" value="KGD60247.1"/>
    <property type="molecule type" value="Genomic_DNA"/>
</dbReference>
<evidence type="ECO:0000256" key="3">
    <source>
        <dbReference type="SAM" id="Phobius"/>
    </source>
</evidence>
<keyword evidence="3" id="KW-1133">Transmembrane helix</keyword>
<keyword evidence="5" id="KW-1185">Reference proteome</keyword>
<comment type="similarity">
    <text evidence="1">Belongs to the N-Me-Phe pilin family.</text>
</comment>
<dbReference type="PANTHER" id="PTHR30093:SF34">
    <property type="entry name" value="PREPILIN PEPTIDASE-DEPENDENT PROTEIN D"/>
    <property type="match status" value="1"/>
</dbReference>
<proteinExistence type="inferred from homology"/>
<dbReference type="NCBIfam" id="TIGR02532">
    <property type="entry name" value="IV_pilin_GFxxxE"/>
    <property type="match status" value="1"/>
</dbReference>
<sequence>MKKQIQQGFTLIELMIVVAIIGILAAVAIPAYQDYVEQSRIDSCLAELKGQTNNWLIEYSQDPATLSTPVAGACATVNAGAAPAGAPAAGTDWTQATAKDSASTVVTCDGSGTCSKP</sequence>
<dbReference type="PROSITE" id="PS00409">
    <property type="entry name" value="PROKAR_NTER_METHYL"/>
    <property type="match status" value="1"/>
</dbReference>